<name>A0A2R2YAY9_9CAUD</name>
<evidence type="ECO:0000313" key="2">
    <source>
        <dbReference type="EMBL" id="ATN92792.1"/>
    </source>
</evidence>
<dbReference type="Proteomes" id="UP000244827">
    <property type="component" value="Segment"/>
</dbReference>
<feature type="transmembrane region" description="Helical" evidence="1">
    <location>
        <begin position="41"/>
        <end position="58"/>
    </location>
</feature>
<reference evidence="2 3" key="1">
    <citation type="journal article" date="2018" name="Arch. Virol.">
        <title>Genomic characterization and phylogenetic analysis of the novel Pseudomonas phage PPSC2.</title>
        <authorList>
            <person name="Wu X."/>
            <person name="Wu Y."/>
            <person name="Tang Y."/>
            <person name="Gan B."/>
        </authorList>
    </citation>
    <scope>NUCLEOTIDE SEQUENCE [LARGE SCALE GENOMIC DNA]</scope>
</reference>
<keyword evidence="1" id="KW-1133">Transmembrane helix</keyword>
<sequence>MSLKAHFKKHYTAYIMATNAMIGVSTAAFAIMGIFSGSLSTPVLFGNAAVFGMIWAIGRFGNETLEDLEHEGCHHHA</sequence>
<keyword evidence="1" id="KW-0472">Membrane</keyword>
<keyword evidence="1" id="KW-0812">Transmembrane</keyword>
<evidence type="ECO:0000313" key="3">
    <source>
        <dbReference type="Proteomes" id="UP000244827"/>
    </source>
</evidence>
<accession>A0A2R2YAY9</accession>
<dbReference type="EMBL" id="MF893340">
    <property type="protein sequence ID" value="ATN92792.1"/>
    <property type="molecule type" value="Genomic_DNA"/>
</dbReference>
<protein>
    <submittedName>
        <fullName evidence="2">Uncharacterized protein</fullName>
    </submittedName>
</protein>
<keyword evidence="3" id="KW-1185">Reference proteome</keyword>
<gene>
    <name evidence="2" type="ORF">PPSC2_29</name>
</gene>
<feature type="transmembrane region" description="Helical" evidence="1">
    <location>
        <begin position="12"/>
        <end position="35"/>
    </location>
</feature>
<organism evidence="2 3">
    <name type="scientific">Pseudomonas phage PPSC2</name>
    <dbReference type="NCBI Taxonomy" id="2041350"/>
    <lineage>
        <taxon>Viruses</taxon>
        <taxon>Duplodnaviria</taxon>
        <taxon>Heunggongvirae</taxon>
        <taxon>Uroviricota</taxon>
        <taxon>Caudoviricetes</taxon>
        <taxon>Vandenendeviridae</taxon>
        <taxon>Gorskivirinae</taxon>
        <taxon>Shenlongvirus</taxon>
        <taxon>Shenlongvirus PPSC2</taxon>
    </lineage>
</organism>
<proteinExistence type="predicted"/>
<evidence type="ECO:0000256" key="1">
    <source>
        <dbReference type="SAM" id="Phobius"/>
    </source>
</evidence>